<evidence type="ECO:0000259" key="7">
    <source>
        <dbReference type="PROSITE" id="PS50893"/>
    </source>
</evidence>
<feature type="transmembrane region" description="Helical" evidence="6">
    <location>
        <begin position="117"/>
        <end position="139"/>
    </location>
</feature>
<evidence type="ECO:0008006" key="11">
    <source>
        <dbReference type="Google" id="ProtNLM"/>
    </source>
</evidence>
<keyword evidence="4 6" id="KW-0472">Membrane</keyword>
<feature type="domain" description="ABC transmembrane type-1" evidence="8">
    <location>
        <begin position="1"/>
        <end position="261"/>
    </location>
</feature>
<dbReference type="InterPro" id="IPR003439">
    <property type="entry name" value="ABC_transporter-like_ATP-bd"/>
</dbReference>
<evidence type="ECO:0000256" key="4">
    <source>
        <dbReference type="ARBA" id="ARBA00023136"/>
    </source>
</evidence>
<feature type="region of interest" description="Disordered" evidence="5">
    <location>
        <begin position="515"/>
        <end position="571"/>
    </location>
</feature>
<dbReference type="Gene3D" id="1.20.1560.10">
    <property type="entry name" value="ABC transporter type 1, transmembrane domain"/>
    <property type="match status" value="1"/>
</dbReference>
<dbReference type="Gene3D" id="3.40.50.300">
    <property type="entry name" value="P-loop containing nucleotide triphosphate hydrolases"/>
    <property type="match status" value="1"/>
</dbReference>
<dbReference type="InterPro" id="IPR039421">
    <property type="entry name" value="Type_1_exporter"/>
</dbReference>
<proteinExistence type="predicted"/>
<evidence type="ECO:0000256" key="3">
    <source>
        <dbReference type="ARBA" id="ARBA00022989"/>
    </source>
</evidence>
<gene>
    <name evidence="9" type="ORF">AVJ23_20035</name>
</gene>
<dbReference type="GO" id="GO:0005886">
    <property type="term" value="C:plasma membrane"/>
    <property type="evidence" value="ECO:0007669"/>
    <property type="project" value="UniProtKB-SubCell"/>
</dbReference>
<evidence type="ECO:0000256" key="6">
    <source>
        <dbReference type="SAM" id="Phobius"/>
    </source>
</evidence>
<evidence type="ECO:0000313" key="9">
    <source>
        <dbReference type="EMBL" id="KUF08981.1"/>
    </source>
</evidence>
<dbReference type="InterPro" id="IPR036640">
    <property type="entry name" value="ABC1_TM_sf"/>
</dbReference>
<feature type="compositionally biased region" description="Polar residues" evidence="5">
    <location>
        <begin position="517"/>
        <end position="526"/>
    </location>
</feature>
<dbReference type="PROSITE" id="PS50929">
    <property type="entry name" value="ABC_TM1F"/>
    <property type="match status" value="1"/>
</dbReference>
<evidence type="ECO:0000259" key="8">
    <source>
        <dbReference type="PROSITE" id="PS50929"/>
    </source>
</evidence>
<feature type="transmembrane region" description="Helical" evidence="6">
    <location>
        <begin position="89"/>
        <end position="111"/>
    </location>
</feature>
<sequence>MFMLLIYDRVLSSRSVETLVALFGLLLLLLLVLGTLDYARGRLLGRFGAQFQESLEKTLLEQGTRSQLFQRGGSKPAAGLSEADDLRGFVNSGSLVAMFDFFWTPLFLVVVYVLHPILGWICLGGVGVIAALVTVRTVFIGGRQERADRARGQVTTLRNHLIASTRTLRGQDMSPGFKARWRDSRDDARDHSIALKDWTGWFDSMSGIVVMVTRYSVLAAGAYFTLQGELTVGAMVAATFLVTRVLGPIRGFLVQVPRVFEARRQWIRLNRILDQQARELEDDAYGDQPGASHRLVVENLTVRSPLTNELVLRSVSMKVSEGELIEITGASSQGKTVLAECILGLWPKKSGKVLVNGRNIARLSDQEAQGLLGYAPETPGFVAGTIEENISGLDPDRTPEKVSMAARRARMHAAICALPDGYATVIDADGSGLSTFERNQLALARAMYHEPEILVIDALDSDMMVRIPKKLKMTFTSLMNSGTTIIVMSRQTLNLSYASRSFQLQDGKLIELKSDSLRSGSNTTPRKVSPIKPTTAEEDEDGGRSPARALPRKSSTELEGDRKRKTAGGRN</sequence>
<dbReference type="GO" id="GO:0140359">
    <property type="term" value="F:ABC-type transporter activity"/>
    <property type="evidence" value="ECO:0007669"/>
    <property type="project" value="InterPro"/>
</dbReference>
<feature type="transmembrane region" description="Helical" evidence="6">
    <location>
        <begin position="20"/>
        <end position="39"/>
    </location>
</feature>
<keyword evidence="2 6" id="KW-0812">Transmembrane</keyword>
<dbReference type="InterPro" id="IPR027417">
    <property type="entry name" value="P-loop_NTPase"/>
</dbReference>
<dbReference type="STRING" id="1685382.AVJ23_20035"/>
<dbReference type="SUPFAM" id="SSF90123">
    <property type="entry name" value="ABC transporter transmembrane region"/>
    <property type="match status" value="1"/>
</dbReference>
<dbReference type="Pfam" id="PF00005">
    <property type="entry name" value="ABC_tran"/>
    <property type="match status" value="1"/>
</dbReference>
<keyword evidence="10" id="KW-1185">Reference proteome</keyword>
<dbReference type="PROSITE" id="PS50893">
    <property type="entry name" value="ABC_TRANSPORTER_2"/>
    <property type="match status" value="1"/>
</dbReference>
<evidence type="ECO:0000313" key="10">
    <source>
        <dbReference type="Proteomes" id="UP000054396"/>
    </source>
</evidence>
<organism evidence="9 10">
    <name type="scientific">Pseudoponticoccus marisrubri</name>
    <dbReference type="NCBI Taxonomy" id="1685382"/>
    <lineage>
        <taxon>Bacteria</taxon>
        <taxon>Pseudomonadati</taxon>
        <taxon>Pseudomonadota</taxon>
        <taxon>Alphaproteobacteria</taxon>
        <taxon>Rhodobacterales</taxon>
        <taxon>Roseobacteraceae</taxon>
        <taxon>Pseudoponticoccus</taxon>
    </lineage>
</organism>
<dbReference type="GO" id="GO:0005524">
    <property type="term" value="F:ATP binding"/>
    <property type="evidence" value="ECO:0007669"/>
    <property type="project" value="InterPro"/>
</dbReference>
<comment type="subcellular location">
    <subcellularLocation>
        <location evidence="1">Cell membrane</location>
        <topology evidence="1">Multi-pass membrane protein</topology>
    </subcellularLocation>
</comment>
<dbReference type="AlphaFoldDB" id="A0A0W7WEI4"/>
<feature type="domain" description="ABC transporter" evidence="7">
    <location>
        <begin position="295"/>
        <end position="531"/>
    </location>
</feature>
<dbReference type="InterPro" id="IPR011527">
    <property type="entry name" value="ABC1_TM_dom"/>
</dbReference>
<dbReference type="GO" id="GO:0016887">
    <property type="term" value="F:ATP hydrolysis activity"/>
    <property type="evidence" value="ECO:0007669"/>
    <property type="project" value="InterPro"/>
</dbReference>
<dbReference type="Pfam" id="PF00664">
    <property type="entry name" value="ABC_membrane"/>
    <property type="match status" value="1"/>
</dbReference>
<evidence type="ECO:0000256" key="1">
    <source>
        <dbReference type="ARBA" id="ARBA00004651"/>
    </source>
</evidence>
<evidence type="ECO:0000256" key="5">
    <source>
        <dbReference type="SAM" id="MobiDB-lite"/>
    </source>
</evidence>
<comment type="caution">
    <text evidence="9">The sequence shown here is derived from an EMBL/GenBank/DDBJ whole genome shotgun (WGS) entry which is preliminary data.</text>
</comment>
<dbReference type="PANTHER" id="PTHR24221:SF654">
    <property type="entry name" value="ATP-BINDING CASSETTE SUB-FAMILY B MEMBER 6"/>
    <property type="match status" value="1"/>
</dbReference>
<accession>A0A0W7WEI4</accession>
<dbReference type="EMBL" id="LPXO01000019">
    <property type="protein sequence ID" value="KUF08981.1"/>
    <property type="molecule type" value="Genomic_DNA"/>
</dbReference>
<keyword evidence="3 6" id="KW-1133">Transmembrane helix</keyword>
<dbReference type="SUPFAM" id="SSF52540">
    <property type="entry name" value="P-loop containing nucleoside triphosphate hydrolases"/>
    <property type="match status" value="1"/>
</dbReference>
<protein>
    <recommendedName>
        <fullName evidence="11">ABC transporter ATP-binding protein</fullName>
    </recommendedName>
</protein>
<dbReference type="PANTHER" id="PTHR24221">
    <property type="entry name" value="ATP-BINDING CASSETTE SUB-FAMILY B"/>
    <property type="match status" value="1"/>
</dbReference>
<dbReference type="Proteomes" id="UP000054396">
    <property type="component" value="Unassembled WGS sequence"/>
</dbReference>
<name>A0A0W7WEI4_9RHOB</name>
<evidence type="ECO:0000256" key="2">
    <source>
        <dbReference type="ARBA" id="ARBA00022692"/>
    </source>
</evidence>
<reference evidence="9 10" key="1">
    <citation type="submission" date="2015-12" db="EMBL/GenBank/DDBJ databases">
        <authorList>
            <person name="Shamseldin A."/>
            <person name="Moawad H."/>
            <person name="Abd El-Rahim W.M."/>
            <person name="Sadowsky M.J."/>
        </authorList>
    </citation>
    <scope>NUCLEOTIDE SEQUENCE [LARGE SCALE GENOMIC DNA]</scope>
    <source>
        <strain evidence="9 10">SJ5A-1</strain>
    </source>
</reference>